<protein>
    <recommendedName>
        <fullName evidence="4">DUF3124 domain-containing protein</fullName>
    </recommendedName>
</protein>
<dbReference type="RefSeq" id="WP_146508576.1">
    <property type="nucleotide sequence ID" value="NZ_SIHI01000001.1"/>
</dbReference>
<keyword evidence="1" id="KW-0472">Membrane</keyword>
<keyword evidence="3" id="KW-1185">Reference proteome</keyword>
<feature type="transmembrane region" description="Helical" evidence="1">
    <location>
        <begin position="20"/>
        <end position="40"/>
    </location>
</feature>
<evidence type="ECO:0000256" key="1">
    <source>
        <dbReference type="SAM" id="Phobius"/>
    </source>
</evidence>
<dbReference type="EMBL" id="SIHI01000001">
    <property type="protein sequence ID" value="TWT58292.1"/>
    <property type="molecule type" value="Genomic_DNA"/>
</dbReference>
<evidence type="ECO:0000313" key="3">
    <source>
        <dbReference type="Proteomes" id="UP000317243"/>
    </source>
</evidence>
<dbReference type="InterPro" id="IPR021471">
    <property type="entry name" value="DUF3124"/>
</dbReference>
<reference evidence="2 3" key="1">
    <citation type="submission" date="2019-02" db="EMBL/GenBank/DDBJ databases">
        <title>Deep-cultivation of Planctomycetes and their phenomic and genomic characterization uncovers novel biology.</title>
        <authorList>
            <person name="Wiegand S."/>
            <person name="Jogler M."/>
            <person name="Boedeker C."/>
            <person name="Pinto D."/>
            <person name="Vollmers J."/>
            <person name="Rivas-Marin E."/>
            <person name="Kohn T."/>
            <person name="Peeters S.H."/>
            <person name="Heuer A."/>
            <person name="Rast P."/>
            <person name="Oberbeckmann S."/>
            <person name="Bunk B."/>
            <person name="Jeske O."/>
            <person name="Meyerdierks A."/>
            <person name="Storesund J.E."/>
            <person name="Kallscheuer N."/>
            <person name="Luecker S."/>
            <person name="Lage O.M."/>
            <person name="Pohl T."/>
            <person name="Merkel B.J."/>
            <person name="Hornburger P."/>
            <person name="Mueller R.-W."/>
            <person name="Bruemmer F."/>
            <person name="Labrenz M."/>
            <person name="Spormann A.M."/>
            <person name="Op Den Camp H."/>
            <person name="Overmann J."/>
            <person name="Amann R."/>
            <person name="Jetten M.S.M."/>
            <person name="Mascher T."/>
            <person name="Medema M.H."/>
            <person name="Devos D.P."/>
            <person name="Kaster A.-K."/>
            <person name="Ovreas L."/>
            <person name="Rohde M."/>
            <person name="Galperin M.Y."/>
            <person name="Jogler C."/>
        </authorList>
    </citation>
    <scope>NUCLEOTIDE SEQUENCE [LARGE SCALE GENOMIC DNA]</scope>
    <source>
        <strain evidence="2 3">KOR42</strain>
    </source>
</reference>
<comment type="caution">
    <text evidence="2">The sequence shown here is derived from an EMBL/GenBank/DDBJ whole genome shotgun (WGS) entry which is preliminary data.</text>
</comment>
<keyword evidence="1" id="KW-1133">Transmembrane helix</keyword>
<proteinExistence type="predicted"/>
<accession>A0A5C5X8U2</accession>
<sequence>MPAPKEFPSWFLWLLDRGPLALIAIFVTPVLILLLLGLLLDARFANLDHQQEFRLPRSYNPPDADHYPVTDDFDGMDSQWVYVPSYSHVYYEGGSPFLLETTLSIRNIDPNRPIAIETVDYFDTNGKHIKAFLKKTIELKPLQTVEFLVERRHSSGGSGANFLVEWVGSASVDPPLIEAIMVGTAGANAISLSRSGVSISTPTSSPNNSDGS</sequence>
<dbReference type="Pfam" id="PF11322">
    <property type="entry name" value="DUF3124"/>
    <property type="match status" value="1"/>
</dbReference>
<organism evidence="2 3">
    <name type="scientific">Thalassoglobus neptunius</name>
    <dbReference type="NCBI Taxonomy" id="1938619"/>
    <lineage>
        <taxon>Bacteria</taxon>
        <taxon>Pseudomonadati</taxon>
        <taxon>Planctomycetota</taxon>
        <taxon>Planctomycetia</taxon>
        <taxon>Planctomycetales</taxon>
        <taxon>Planctomycetaceae</taxon>
        <taxon>Thalassoglobus</taxon>
    </lineage>
</organism>
<evidence type="ECO:0000313" key="2">
    <source>
        <dbReference type="EMBL" id="TWT58292.1"/>
    </source>
</evidence>
<name>A0A5C5X8U2_9PLAN</name>
<dbReference type="OrthoDB" id="283474at2"/>
<dbReference type="AlphaFoldDB" id="A0A5C5X8U2"/>
<dbReference type="Proteomes" id="UP000317243">
    <property type="component" value="Unassembled WGS sequence"/>
</dbReference>
<evidence type="ECO:0008006" key="4">
    <source>
        <dbReference type="Google" id="ProtNLM"/>
    </source>
</evidence>
<gene>
    <name evidence="2" type="ORF">KOR42_16660</name>
</gene>
<keyword evidence="1" id="KW-0812">Transmembrane</keyword>